<sequence>MTSKLGYKVFSRNRITEKKLFDRYKIEEVHLRHFCIKVFGSLSQESDEACLTPLIGGEDKKSHLRTNERKVITVSTAAMLRTFNLQCINPEGMLSLVRTAMSLLF</sequence>
<keyword evidence="2" id="KW-1185">Reference proteome</keyword>
<reference evidence="1" key="1">
    <citation type="submission" date="2020-08" db="EMBL/GenBank/DDBJ databases">
        <title>Multicomponent nature underlies the extraordinary mechanical properties of spider dragline silk.</title>
        <authorList>
            <person name="Kono N."/>
            <person name="Nakamura H."/>
            <person name="Mori M."/>
            <person name="Yoshida Y."/>
            <person name="Ohtoshi R."/>
            <person name="Malay A.D."/>
            <person name="Moran D.A.P."/>
            <person name="Tomita M."/>
            <person name="Numata K."/>
            <person name="Arakawa K."/>
        </authorList>
    </citation>
    <scope>NUCLEOTIDE SEQUENCE</scope>
</reference>
<evidence type="ECO:0000313" key="1">
    <source>
        <dbReference type="EMBL" id="GFT08466.1"/>
    </source>
</evidence>
<dbReference type="OrthoDB" id="10355112at2759"/>
<evidence type="ECO:0000313" key="2">
    <source>
        <dbReference type="Proteomes" id="UP000887013"/>
    </source>
</evidence>
<organism evidence="1 2">
    <name type="scientific">Nephila pilipes</name>
    <name type="common">Giant wood spider</name>
    <name type="synonym">Nephila maculata</name>
    <dbReference type="NCBI Taxonomy" id="299642"/>
    <lineage>
        <taxon>Eukaryota</taxon>
        <taxon>Metazoa</taxon>
        <taxon>Ecdysozoa</taxon>
        <taxon>Arthropoda</taxon>
        <taxon>Chelicerata</taxon>
        <taxon>Arachnida</taxon>
        <taxon>Araneae</taxon>
        <taxon>Araneomorphae</taxon>
        <taxon>Entelegynae</taxon>
        <taxon>Araneoidea</taxon>
        <taxon>Nephilidae</taxon>
        <taxon>Nephila</taxon>
    </lineage>
</organism>
<accession>A0A8X6ND65</accession>
<gene>
    <name evidence="1" type="ORF">NPIL_599211</name>
</gene>
<protein>
    <submittedName>
        <fullName evidence="1">Uncharacterized protein</fullName>
    </submittedName>
</protein>
<dbReference type="Proteomes" id="UP000887013">
    <property type="component" value="Unassembled WGS sequence"/>
</dbReference>
<comment type="caution">
    <text evidence="1">The sequence shown here is derived from an EMBL/GenBank/DDBJ whole genome shotgun (WGS) entry which is preliminary data.</text>
</comment>
<dbReference type="AlphaFoldDB" id="A0A8X6ND65"/>
<name>A0A8X6ND65_NEPPI</name>
<proteinExistence type="predicted"/>
<dbReference type="EMBL" id="BMAW01056954">
    <property type="protein sequence ID" value="GFT08466.1"/>
    <property type="molecule type" value="Genomic_DNA"/>
</dbReference>